<dbReference type="EMBL" id="APAU02000034">
    <property type="protein sequence ID" value="EUB60143.1"/>
    <property type="molecule type" value="Genomic_DNA"/>
</dbReference>
<dbReference type="InterPro" id="IPR015943">
    <property type="entry name" value="WD40/YVTN_repeat-like_dom_sf"/>
</dbReference>
<dbReference type="RefSeq" id="XP_024351339.1">
    <property type="nucleotide sequence ID" value="XM_024494245.1"/>
</dbReference>
<evidence type="ECO:0000313" key="3">
    <source>
        <dbReference type="Proteomes" id="UP000019149"/>
    </source>
</evidence>
<dbReference type="Proteomes" id="UP000019149">
    <property type="component" value="Unassembled WGS sequence"/>
</dbReference>
<dbReference type="SUPFAM" id="SSF50978">
    <property type="entry name" value="WD40 repeat-like"/>
    <property type="match status" value="1"/>
</dbReference>
<dbReference type="CTD" id="36340711"/>
<keyword evidence="1" id="KW-0853">WD repeat</keyword>
<keyword evidence="3" id="KW-1185">Reference proteome</keyword>
<dbReference type="SMART" id="SM00320">
    <property type="entry name" value="WD40"/>
    <property type="match status" value="4"/>
</dbReference>
<dbReference type="GeneID" id="36340711"/>
<dbReference type="PROSITE" id="PS50082">
    <property type="entry name" value="WD_REPEATS_2"/>
    <property type="match status" value="1"/>
</dbReference>
<dbReference type="OrthoDB" id="6255323at2759"/>
<dbReference type="PANTHER" id="PTHR47822">
    <property type="entry name" value="CARBOHYDRATE BINDING DOMAIN CONTAINING PROTEIN"/>
    <property type="match status" value="1"/>
</dbReference>
<dbReference type="KEGG" id="egl:EGR_04996"/>
<sequence length="458" mass="50885">MFQRRFCKVLATTMNDSDSSDLSSYASESSSDAFETNLNASNDARSNTPRDSVIQKLPARQKSNDESVVPFATIKVESQMIVEGDALTVKISPDKLAYAVGLSNGVIRIFFVDKQINENNVIALKSPKEKLPCNDMCFIDSSSKPFSKKSPNLLAVYSSGYIRLWDCFNQVAQATMIFEVFESADPCDFNLISEEGTVANELLCVALSMDATRFVTGGSDTIIKVYDLTTRLRLLNLKSGSRTYLTKECTHHTSRISALVYHPRGKNDPMYSHIFVSASWDQTIQIWDDRKVASLWHYYGPQVVGSDGLDIDGMQNIIVAASWVRSGVMLKMWKFADFSITGSSLAAKRKILQNYSKPVNEVALEGSESTTQGYVARIGGEGRYIFYAGYGMNILKVIDRESMSIVTGLTDLPNAVYSLDSCLDPRDKRRCLLVFTNTKNVYLASVQSRSTFLEVSTA</sequence>
<dbReference type="AlphaFoldDB" id="W6UGP8"/>
<organism evidence="2 3">
    <name type="scientific">Echinococcus granulosus</name>
    <name type="common">Hydatid tapeworm</name>
    <dbReference type="NCBI Taxonomy" id="6210"/>
    <lineage>
        <taxon>Eukaryota</taxon>
        <taxon>Metazoa</taxon>
        <taxon>Spiralia</taxon>
        <taxon>Lophotrochozoa</taxon>
        <taxon>Platyhelminthes</taxon>
        <taxon>Cestoda</taxon>
        <taxon>Eucestoda</taxon>
        <taxon>Cyclophyllidea</taxon>
        <taxon>Taeniidae</taxon>
        <taxon>Echinococcus</taxon>
        <taxon>Echinococcus granulosus group</taxon>
    </lineage>
</organism>
<feature type="repeat" description="WD" evidence="1">
    <location>
        <begin position="249"/>
        <end position="288"/>
    </location>
</feature>
<dbReference type="InterPro" id="IPR036322">
    <property type="entry name" value="WD40_repeat_dom_sf"/>
</dbReference>
<evidence type="ECO:0000313" key="2">
    <source>
        <dbReference type="EMBL" id="EUB60143.1"/>
    </source>
</evidence>
<accession>W6UGP8</accession>
<dbReference type="PANTHER" id="PTHR47822:SF2">
    <property type="entry name" value="F-BOX AND WD-40 DOMAIN PROTEIN 7"/>
    <property type="match status" value="1"/>
</dbReference>
<dbReference type="Pfam" id="PF00400">
    <property type="entry name" value="WD40"/>
    <property type="match status" value="2"/>
</dbReference>
<dbReference type="STRING" id="6210.W6UGP8"/>
<dbReference type="InterPro" id="IPR001680">
    <property type="entry name" value="WD40_rpt"/>
</dbReference>
<reference evidence="2 3" key="1">
    <citation type="journal article" date="2013" name="Nat. Genet.">
        <title>The genome of the hydatid tapeworm Echinococcus granulosus.</title>
        <authorList>
            <person name="Zheng H."/>
            <person name="Zhang W."/>
            <person name="Zhang L."/>
            <person name="Zhang Z."/>
            <person name="Li J."/>
            <person name="Lu G."/>
            <person name="Zhu Y."/>
            <person name="Wang Y."/>
            <person name="Huang Y."/>
            <person name="Liu J."/>
            <person name="Kang H."/>
            <person name="Chen J."/>
            <person name="Wang L."/>
            <person name="Chen A."/>
            <person name="Yu S."/>
            <person name="Gao Z."/>
            <person name="Jin L."/>
            <person name="Gu W."/>
            <person name="Wang Z."/>
            <person name="Zhao L."/>
            <person name="Shi B."/>
            <person name="Wen H."/>
            <person name="Lin R."/>
            <person name="Jones M.K."/>
            <person name="Brejova B."/>
            <person name="Vinar T."/>
            <person name="Zhao G."/>
            <person name="McManus D.P."/>
            <person name="Chen Z."/>
            <person name="Zhou Y."/>
            <person name="Wang S."/>
        </authorList>
    </citation>
    <scope>NUCLEOTIDE SEQUENCE [LARGE SCALE GENOMIC DNA]</scope>
</reference>
<gene>
    <name evidence="2" type="ORF">EGR_04996</name>
</gene>
<name>W6UGP8_ECHGR</name>
<evidence type="ECO:0000256" key="1">
    <source>
        <dbReference type="PROSITE-ProRule" id="PRU00221"/>
    </source>
</evidence>
<comment type="caution">
    <text evidence="2">The sequence shown here is derived from an EMBL/GenBank/DDBJ whole genome shotgun (WGS) entry which is preliminary data.</text>
</comment>
<dbReference type="Gene3D" id="2.130.10.10">
    <property type="entry name" value="YVTN repeat-like/Quinoprotein amine dehydrogenase"/>
    <property type="match status" value="1"/>
</dbReference>
<protein>
    <submittedName>
        <fullName evidence="2">Nucleoporin GLE2</fullName>
    </submittedName>
</protein>
<proteinExistence type="predicted"/>
<dbReference type="OMA" id="HTIDENR"/>